<organism evidence="2 3">
    <name type="scientific">Georgenia soli</name>
    <dbReference type="NCBI Taxonomy" id="638953"/>
    <lineage>
        <taxon>Bacteria</taxon>
        <taxon>Bacillati</taxon>
        <taxon>Actinomycetota</taxon>
        <taxon>Actinomycetes</taxon>
        <taxon>Micrococcales</taxon>
        <taxon>Bogoriellaceae</taxon>
        <taxon>Georgenia</taxon>
    </lineage>
</organism>
<accession>A0A2A9EK04</accession>
<feature type="transmembrane region" description="Helical" evidence="1">
    <location>
        <begin position="83"/>
        <end position="103"/>
    </location>
</feature>
<dbReference type="OrthoDB" id="2644512at2"/>
<keyword evidence="1" id="KW-0472">Membrane</keyword>
<dbReference type="RefSeq" id="WP_098483056.1">
    <property type="nucleotide sequence ID" value="NZ_PDJI01000004.1"/>
</dbReference>
<feature type="transmembrane region" description="Helical" evidence="1">
    <location>
        <begin position="58"/>
        <end position="76"/>
    </location>
</feature>
<keyword evidence="1" id="KW-1133">Transmembrane helix</keyword>
<reference evidence="2 3" key="1">
    <citation type="submission" date="2017-10" db="EMBL/GenBank/DDBJ databases">
        <title>Sequencing the genomes of 1000 actinobacteria strains.</title>
        <authorList>
            <person name="Klenk H.-P."/>
        </authorList>
    </citation>
    <scope>NUCLEOTIDE SEQUENCE [LARGE SCALE GENOMIC DNA]</scope>
    <source>
        <strain evidence="2 3">DSM 21838</strain>
    </source>
</reference>
<evidence type="ECO:0000313" key="2">
    <source>
        <dbReference type="EMBL" id="PFG38861.1"/>
    </source>
</evidence>
<dbReference type="AlphaFoldDB" id="A0A2A9EK04"/>
<keyword evidence="1" id="KW-0812">Transmembrane</keyword>
<comment type="caution">
    <text evidence="2">The sequence shown here is derived from an EMBL/GenBank/DDBJ whole genome shotgun (WGS) entry which is preliminary data.</text>
</comment>
<evidence type="ECO:0000313" key="3">
    <source>
        <dbReference type="Proteomes" id="UP000222106"/>
    </source>
</evidence>
<evidence type="ECO:0000256" key="1">
    <source>
        <dbReference type="SAM" id="Phobius"/>
    </source>
</evidence>
<sequence>MSPLVTYAAAVALTGLSCFLGDRTLFRRLRVSEAGVIGFASVTLGVVAQMLAAPHWALTVVPLAVSLALLLVLMGTRVLEGMLTYLAAGVYYVGMHVVASKFFDLDVLIPSWPLS</sequence>
<feature type="transmembrane region" description="Helical" evidence="1">
    <location>
        <begin position="6"/>
        <end position="22"/>
    </location>
</feature>
<proteinExistence type="predicted"/>
<feature type="transmembrane region" description="Helical" evidence="1">
    <location>
        <begin position="34"/>
        <end position="52"/>
    </location>
</feature>
<keyword evidence="3" id="KW-1185">Reference proteome</keyword>
<name>A0A2A9EK04_9MICO</name>
<dbReference type="Proteomes" id="UP000222106">
    <property type="component" value="Unassembled WGS sequence"/>
</dbReference>
<gene>
    <name evidence="2" type="ORF">ATJ97_1350</name>
</gene>
<dbReference type="EMBL" id="PDJI01000004">
    <property type="protein sequence ID" value="PFG38861.1"/>
    <property type="molecule type" value="Genomic_DNA"/>
</dbReference>
<protein>
    <submittedName>
        <fullName evidence="2">Uncharacterized protein</fullName>
    </submittedName>
</protein>